<keyword evidence="1 2" id="KW-0728">SH3 domain</keyword>
<evidence type="ECO:0000259" key="4">
    <source>
        <dbReference type="PROSITE" id="PS50002"/>
    </source>
</evidence>
<feature type="compositionally biased region" description="Basic and acidic residues" evidence="3">
    <location>
        <begin position="657"/>
        <end position="668"/>
    </location>
</feature>
<proteinExistence type="predicted"/>
<feature type="region of interest" description="Disordered" evidence="3">
    <location>
        <begin position="166"/>
        <end position="199"/>
    </location>
</feature>
<keyword evidence="6" id="KW-1185">Reference proteome</keyword>
<dbReference type="PROSITE" id="PS50002">
    <property type="entry name" value="SH3"/>
    <property type="match status" value="1"/>
</dbReference>
<evidence type="ECO:0000313" key="5">
    <source>
        <dbReference type="EMBL" id="KAJ1967185.1"/>
    </source>
</evidence>
<dbReference type="OrthoDB" id="10255964at2759"/>
<evidence type="ECO:0000256" key="1">
    <source>
        <dbReference type="ARBA" id="ARBA00022443"/>
    </source>
</evidence>
<feature type="compositionally biased region" description="Basic and acidic residues" evidence="3">
    <location>
        <begin position="394"/>
        <end position="410"/>
    </location>
</feature>
<dbReference type="InterPro" id="IPR036028">
    <property type="entry name" value="SH3-like_dom_sf"/>
</dbReference>
<feature type="compositionally biased region" description="Low complexity" evidence="3">
    <location>
        <begin position="585"/>
        <end position="597"/>
    </location>
</feature>
<gene>
    <name evidence="5" type="ORF">IWQ62_002009</name>
</gene>
<accession>A0A9W8E4A9</accession>
<evidence type="ECO:0000313" key="6">
    <source>
        <dbReference type="Proteomes" id="UP001150925"/>
    </source>
</evidence>
<protein>
    <recommendedName>
        <fullName evidence="4">SH3 domain-containing protein</fullName>
    </recommendedName>
</protein>
<feature type="compositionally biased region" description="Polar residues" evidence="3">
    <location>
        <begin position="423"/>
        <end position="437"/>
    </location>
</feature>
<feature type="compositionally biased region" description="Polar residues" evidence="3">
    <location>
        <begin position="225"/>
        <end position="266"/>
    </location>
</feature>
<dbReference type="SUPFAM" id="SSF50044">
    <property type="entry name" value="SH3-domain"/>
    <property type="match status" value="1"/>
</dbReference>
<dbReference type="InterPro" id="IPR001452">
    <property type="entry name" value="SH3_domain"/>
</dbReference>
<feature type="compositionally biased region" description="Low complexity" evidence="3">
    <location>
        <begin position="644"/>
        <end position="655"/>
    </location>
</feature>
<evidence type="ECO:0000256" key="2">
    <source>
        <dbReference type="PROSITE-ProRule" id="PRU00192"/>
    </source>
</evidence>
<dbReference type="Gene3D" id="2.30.30.40">
    <property type="entry name" value="SH3 Domains"/>
    <property type="match status" value="1"/>
</dbReference>
<dbReference type="Proteomes" id="UP001150925">
    <property type="component" value="Unassembled WGS sequence"/>
</dbReference>
<feature type="compositionally biased region" description="Polar residues" evidence="3">
    <location>
        <begin position="116"/>
        <end position="136"/>
    </location>
</feature>
<feature type="compositionally biased region" description="Polar residues" evidence="3">
    <location>
        <begin position="569"/>
        <end position="579"/>
    </location>
</feature>
<feature type="non-terminal residue" evidence="5">
    <location>
        <position position="943"/>
    </location>
</feature>
<dbReference type="EMBL" id="JANBPY010000380">
    <property type="protein sequence ID" value="KAJ1967185.1"/>
    <property type="molecule type" value="Genomic_DNA"/>
</dbReference>
<name>A0A9W8E4A9_9FUNG</name>
<feature type="region of interest" description="Disordered" evidence="3">
    <location>
        <begin position="114"/>
        <end position="136"/>
    </location>
</feature>
<feature type="compositionally biased region" description="Low complexity" evidence="3">
    <location>
        <begin position="377"/>
        <end position="393"/>
    </location>
</feature>
<reference evidence="5" key="1">
    <citation type="submission" date="2022-07" db="EMBL/GenBank/DDBJ databases">
        <title>Phylogenomic reconstructions and comparative analyses of Kickxellomycotina fungi.</title>
        <authorList>
            <person name="Reynolds N.K."/>
            <person name="Stajich J.E."/>
            <person name="Barry K."/>
            <person name="Grigoriev I.V."/>
            <person name="Crous P."/>
            <person name="Smith M.E."/>
        </authorList>
    </citation>
    <scope>NUCLEOTIDE SEQUENCE</scope>
    <source>
        <strain evidence="5">RSA 1196</strain>
    </source>
</reference>
<feature type="region of interest" description="Disordered" evidence="3">
    <location>
        <begin position="496"/>
        <end position="837"/>
    </location>
</feature>
<dbReference type="AlphaFoldDB" id="A0A9W8E4A9"/>
<dbReference type="SMART" id="SM00326">
    <property type="entry name" value="SH3"/>
    <property type="match status" value="1"/>
</dbReference>
<organism evidence="5 6">
    <name type="scientific">Dispira parvispora</name>
    <dbReference type="NCBI Taxonomy" id="1520584"/>
    <lineage>
        <taxon>Eukaryota</taxon>
        <taxon>Fungi</taxon>
        <taxon>Fungi incertae sedis</taxon>
        <taxon>Zoopagomycota</taxon>
        <taxon>Kickxellomycotina</taxon>
        <taxon>Dimargaritomycetes</taxon>
        <taxon>Dimargaritales</taxon>
        <taxon>Dimargaritaceae</taxon>
        <taxon>Dispira</taxon>
    </lineage>
</organism>
<dbReference type="Pfam" id="PF00018">
    <property type="entry name" value="SH3_1"/>
    <property type="match status" value="1"/>
</dbReference>
<comment type="caution">
    <text evidence="5">The sequence shown here is derived from an EMBL/GenBank/DDBJ whole genome shotgun (WGS) entry which is preliminary data.</text>
</comment>
<evidence type="ECO:0000256" key="3">
    <source>
        <dbReference type="SAM" id="MobiDB-lite"/>
    </source>
</evidence>
<sequence>MAAVDNIFPTEQQRSASPASFLNDSTIQYIAKAVYSFQGENEDDLKFSRGDLIAVRDCRDPNWWSGSLINTDRIGRFPACLVRVAGQYDVPGEVGTLGAGKSIVEALDGVGDSISRESTAQPSMVSNPSGDSGNGSMVRNPSLSELNLEEILLNLAHVEVEVEEYNRNQRERTHSRMSTCTPTPPSTRPDSVNGNAPVPIQGLNIQDSSLLHQSPIQNGFDLDASGSTQYSEDQSNLPNSMVETSGKRTSGSHSVPSRVPTPTMSRPLTAIPNRFTAARTPTPVPAFLDKSRSPLHLRHQSPLGPSRLAAGGSNRHSLPRTSVVDGNVSQSRRFSSDDVQPPNADIQDTSPRPSSRALTGSSYAPRNGSSPLTVRNSTTPPSITPQSQPPEQSTIDHRDAPSLAVPEKDSNSSPTPNLIAPGQAQSQLHSEPSSSLDNPEDSDPSMFSQEFYPNSSLHREFMSPSPIPSNREMDAMSVFSQNLDYRPTVMGDTFYRSSTRAENRPGNGDSGAEFRYTSSTPLPGGTMASRPMTSCTLREKQTKGLNVPTQELPEVPKPDKEEIVMTDGKPTNSEKSITGPSRELSVSQSEVEHQSSVYPPPPSSAMSMYSTSNGRQSRLKPLPPIPKSGPTVGGSTPTEPLGRPSTTTVDPTSDSFQDFHRPAQRDTAGHSGSPTVTDDPNIFDISRMEPASDFTFRESQFQVTYVPAPQPPQPTRHDSFLYDSSASHESGSGDKKTDNGRPLSQPVFPQSAFADSSTGPLTPSPQPSRPVSVALDNPALPPNLSDPSNKTQPAVAYSGFSRLGPDGQPLPTADSTLPPEFGVSQLPPTGPSPFPANATFDRKFSILPGYGTPVGFSGKITSQGFDESTAMGMPYNSVPTGIDPYQQRPTPTNLNCFQVVASSRPVVDLGDKALNLERYNFAKVDKYSRNVRYHSTNLTPDVL</sequence>
<feature type="domain" description="SH3" evidence="4">
    <location>
        <begin position="26"/>
        <end position="87"/>
    </location>
</feature>
<feature type="compositionally biased region" description="Basic and acidic residues" evidence="3">
    <location>
        <begin position="554"/>
        <end position="563"/>
    </location>
</feature>
<feature type="region of interest" description="Disordered" evidence="3">
    <location>
        <begin position="215"/>
        <end position="450"/>
    </location>
</feature>
<feature type="compositionally biased region" description="Polar residues" evidence="3">
    <location>
        <begin position="346"/>
        <end position="376"/>
    </location>
</feature>